<dbReference type="STRING" id="35570.A0A1I8PG22"/>
<feature type="site" description="Histone H3K4me3 binding" evidence="11">
    <location>
        <position position="481"/>
    </location>
</feature>
<feature type="compositionally biased region" description="Low complexity" evidence="15">
    <location>
        <begin position="365"/>
        <end position="375"/>
    </location>
</feature>
<dbReference type="InterPro" id="IPR019786">
    <property type="entry name" value="Zinc_finger_PHD-type_CS"/>
</dbReference>
<evidence type="ECO:0000256" key="7">
    <source>
        <dbReference type="ARBA" id="ARBA00022853"/>
    </source>
</evidence>
<keyword evidence="18" id="KW-1185">Reference proteome</keyword>
<keyword evidence="9" id="KW-0804">Transcription</keyword>
<comment type="subunit">
    <text evidence="14">Component of an histone acetyltransferase complex. Interacts with H3K4me3 and to a lesser extent with H3K4me2.</text>
</comment>
<feature type="region of interest" description="Disordered" evidence="15">
    <location>
        <begin position="356"/>
        <end position="375"/>
    </location>
</feature>
<comment type="function">
    <text evidence="14">Component of an histone acetyltransferase complex.</text>
</comment>
<dbReference type="GO" id="GO:0006325">
    <property type="term" value="P:chromatin organization"/>
    <property type="evidence" value="ECO:0007669"/>
    <property type="project" value="UniProtKB-KW"/>
</dbReference>
<dbReference type="InterPro" id="IPR028651">
    <property type="entry name" value="ING_fam"/>
</dbReference>
<feature type="binding site" evidence="12">
    <location>
        <position position="509"/>
    </location>
    <ligand>
        <name>Zn(2+)</name>
        <dbReference type="ChEBI" id="CHEBI:29105"/>
        <label>1</label>
    </ligand>
</feature>
<evidence type="ECO:0000256" key="4">
    <source>
        <dbReference type="ARBA" id="ARBA00022723"/>
    </source>
</evidence>
<dbReference type="CDD" id="cd16858">
    <property type="entry name" value="ING_ING3_Yng2p"/>
    <property type="match status" value="1"/>
</dbReference>
<keyword evidence="4 12" id="KW-0479">Metal-binding</keyword>
<evidence type="ECO:0000256" key="13">
    <source>
        <dbReference type="PROSITE-ProRule" id="PRU00146"/>
    </source>
</evidence>
<evidence type="ECO:0000313" key="18">
    <source>
        <dbReference type="Proteomes" id="UP000095300"/>
    </source>
</evidence>
<evidence type="ECO:0000256" key="14">
    <source>
        <dbReference type="RuleBase" id="RU361213"/>
    </source>
</evidence>
<evidence type="ECO:0000256" key="6">
    <source>
        <dbReference type="ARBA" id="ARBA00022833"/>
    </source>
</evidence>
<feature type="binding site" evidence="12">
    <location>
        <position position="495"/>
    </location>
    <ligand>
        <name>Zn(2+)</name>
        <dbReference type="ChEBI" id="CHEBI:29105"/>
        <label>2</label>
    </ligand>
</feature>
<evidence type="ECO:0000256" key="8">
    <source>
        <dbReference type="ARBA" id="ARBA00023015"/>
    </source>
</evidence>
<keyword evidence="5 13" id="KW-0863">Zinc-finger</keyword>
<dbReference type="CDD" id="cd15585">
    <property type="entry name" value="PHD_ING3"/>
    <property type="match status" value="1"/>
</dbReference>
<feature type="region of interest" description="Disordered" evidence="15">
    <location>
        <begin position="428"/>
        <end position="456"/>
    </location>
</feature>
<dbReference type="SUPFAM" id="SSF57903">
    <property type="entry name" value="FYVE/PHD zinc finger"/>
    <property type="match status" value="1"/>
</dbReference>
<gene>
    <name evidence="17" type="primary">106085889</name>
</gene>
<evidence type="ECO:0000256" key="2">
    <source>
        <dbReference type="ARBA" id="ARBA00010210"/>
    </source>
</evidence>
<feature type="compositionally biased region" description="Low complexity" evidence="15">
    <location>
        <begin position="428"/>
        <end position="450"/>
    </location>
</feature>
<feature type="compositionally biased region" description="Basic and acidic residues" evidence="15">
    <location>
        <begin position="195"/>
        <end position="210"/>
    </location>
</feature>
<comment type="subcellular location">
    <subcellularLocation>
        <location evidence="1 14">Nucleus</location>
    </subcellularLocation>
</comment>
<dbReference type="GO" id="GO:0008270">
    <property type="term" value="F:zinc ion binding"/>
    <property type="evidence" value="ECO:0007669"/>
    <property type="project" value="UniProtKB-KW"/>
</dbReference>
<dbReference type="InterPro" id="IPR019787">
    <property type="entry name" value="Znf_PHD-finger"/>
</dbReference>
<dbReference type="SMART" id="SM01408">
    <property type="entry name" value="ING"/>
    <property type="match status" value="1"/>
</dbReference>
<feature type="binding site" evidence="12">
    <location>
        <position position="522"/>
    </location>
    <ligand>
        <name>Zn(2+)</name>
        <dbReference type="ChEBI" id="CHEBI:29105"/>
        <label>2</label>
    </ligand>
</feature>
<feature type="region of interest" description="Disordered" evidence="15">
    <location>
        <begin position="186"/>
        <end position="232"/>
    </location>
</feature>
<accession>A0A1I8PG22</accession>
<dbReference type="Pfam" id="PF12998">
    <property type="entry name" value="ING"/>
    <property type="match status" value="1"/>
</dbReference>
<dbReference type="OrthoDB" id="5411773at2759"/>
<sequence length="537" mass="57059">MLYLEDYLEMIEHLPQELRDRFTEMRELDLTVQNNMDSLEKKTRSFFVQCKRGELQDDAADTEFQNLRKEYYKVLEDADEKVTIATQIHELVERYLRRLDSELFKFKCELEADNNGITEILEKRSLEMDGGSAATALLSVAGLSQKENRYYGGLSAAIAPSASNSHSAVMGGAGVGGLGMGGGITVPATPTGATKDNRYRAPKPEKRRDSTSTLQSAVPEKRANLGNNLTTPTPPVAVVRPITPGIGAVLNAAAGSVGTPAVAYNLQQIGASATTAIAAAASQAIVATQQMQQGRRSASMKASYEAIHGGGGPTEFWISRDISHPQATASALGLASTSTEKTKKKYATKKLTSSLSHGLGASNVSTTSTPALSLASSSSSLSMDSVEMLASSAPTSLNVPSLLPTGQHVTASSASAALAAATTSSANRQALSSTSSTASASTTSTSTALTPGSNITLNENGMVVEQTPDGEWSYDPNEPRYCTCNQVSYGDMVACDNDACPYEWFHYPCVGITQPPKGKWYCPKCTASMRRRGNRKN</sequence>
<evidence type="ECO:0000256" key="12">
    <source>
        <dbReference type="PIRSR" id="PIRSR628651-51"/>
    </source>
</evidence>
<dbReference type="SMART" id="SM00249">
    <property type="entry name" value="PHD"/>
    <property type="match status" value="1"/>
</dbReference>
<dbReference type="InterPro" id="IPR011011">
    <property type="entry name" value="Znf_FYVE_PHD"/>
</dbReference>
<feature type="site" description="Histone H3K4me3 binding" evidence="11">
    <location>
        <position position="492"/>
    </location>
</feature>
<dbReference type="Proteomes" id="UP000095300">
    <property type="component" value="Unassembled WGS sequence"/>
</dbReference>
<feature type="binding site" evidence="12">
    <location>
        <position position="500"/>
    </location>
    <ligand>
        <name>Zn(2+)</name>
        <dbReference type="ChEBI" id="CHEBI:29105"/>
        <label>2</label>
    </ligand>
</feature>
<dbReference type="Gene3D" id="3.30.40.10">
    <property type="entry name" value="Zinc/RING finger domain, C3HC4 (zinc finger)"/>
    <property type="match status" value="1"/>
</dbReference>
<feature type="site" description="Histone H3K4me3 binding" evidence="11">
    <location>
        <position position="496"/>
    </location>
</feature>
<evidence type="ECO:0000256" key="10">
    <source>
        <dbReference type="ARBA" id="ARBA00023242"/>
    </source>
</evidence>
<keyword evidence="3" id="KW-0341">Growth regulation</keyword>
<keyword evidence="8" id="KW-0805">Transcription regulation</keyword>
<evidence type="ECO:0000256" key="5">
    <source>
        <dbReference type="ARBA" id="ARBA00022771"/>
    </source>
</evidence>
<dbReference type="PROSITE" id="PS01359">
    <property type="entry name" value="ZF_PHD_1"/>
    <property type="match status" value="1"/>
</dbReference>
<dbReference type="VEuPathDB" id="VectorBase:SCAU007782"/>
<keyword evidence="10 14" id="KW-0539">Nucleus</keyword>
<feature type="binding site" evidence="12">
    <location>
        <position position="506"/>
    </location>
    <ligand>
        <name>Zn(2+)</name>
        <dbReference type="ChEBI" id="CHEBI:29105"/>
        <label>1</label>
    </ligand>
</feature>
<protein>
    <recommendedName>
        <fullName evidence="14">Inhibitor of growth protein</fullName>
    </recommendedName>
</protein>
<dbReference type="KEGG" id="scac:106085889"/>
<keyword evidence="6 12" id="KW-0862">Zinc</keyword>
<feature type="binding site" evidence="12">
    <location>
        <position position="482"/>
    </location>
    <ligand>
        <name>Zn(2+)</name>
        <dbReference type="ChEBI" id="CHEBI:29105"/>
        <label>1</label>
    </ligand>
</feature>
<dbReference type="FunFam" id="3.30.40.10:FF:000103">
    <property type="entry name" value="Inhibitor of growth protein"/>
    <property type="match status" value="1"/>
</dbReference>
<evidence type="ECO:0000256" key="9">
    <source>
        <dbReference type="ARBA" id="ARBA00023163"/>
    </source>
</evidence>
<dbReference type="GO" id="GO:0005634">
    <property type="term" value="C:nucleus"/>
    <property type="evidence" value="ECO:0007669"/>
    <property type="project" value="UniProtKB-SubCell"/>
</dbReference>
<dbReference type="InterPro" id="IPR024610">
    <property type="entry name" value="ING_N_histone-binding"/>
</dbReference>
<dbReference type="InterPro" id="IPR013083">
    <property type="entry name" value="Znf_RING/FYVE/PHD"/>
</dbReference>
<dbReference type="PANTHER" id="PTHR10333">
    <property type="entry name" value="INHIBITOR OF GROWTH PROTEIN"/>
    <property type="match status" value="1"/>
</dbReference>
<name>A0A1I8PG22_STOCA</name>
<feature type="domain" description="PHD-type" evidence="16">
    <location>
        <begin position="479"/>
        <end position="528"/>
    </location>
</feature>
<dbReference type="AlphaFoldDB" id="A0A1I8PG22"/>
<feature type="binding site" evidence="12">
    <location>
        <position position="525"/>
    </location>
    <ligand>
        <name>Zn(2+)</name>
        <dbReference type="ChEBI" id="CHEBI:29105"/>
        <label>2</label>
    </ligand>
</feature>
<keyword evidence="7 14" id="KW-0156">Chromatin regulator</keyword>
<dbReference type="GO" id="GO:0035267">
    <property type="term" value="C:NuA4 histone acetyltransferase complex"/>
    <property type="evidence" value="ECO:0007669"/>
    <property type="project" value="TreeGrafter"/>
</dbReference>
<feature type="site" description="Histone H3K4me3 binding" evidence="11">
    <location>
        <position position="504"/>
    </location>
</feature>
<feature type="binding site" evidence="12">
    <location>
        <position position="484"/>
    </location>
    <ligand>
        <name>Zn(2+)</name>
        <dbReference type="ChEBI" id="CHEBI:29105"/>
        <label>1</label>
    </ligand>
</feature>
<evidence type="ECO:0000256" key="15">
    <source>
        <dbReference type="SAM" id="MobiDB-lite"/>
    </source>
</evidence>
<dbReference type="InterPro" id="IPR042020">
    <property type="entry name" value="ING3_PHD"/>
</dbReference>
<evidence type="ECO:0000256" key="1">
    <source>
        <dbReference type="ARBA" id="ARBA00004123"/>
    </source>
</evidence>
<dbReference type="EnsemblMetazoa" id="SCAU007782-RA">
    <property type="protein sequence ID" value="SCAU007782-PA"/>
    <property type="gene ID" value="SCAU007782"/>
</dbReference>
<evidence type="ECO:0000313" key="17">
    <source>
        <dbReference type="EnsemblMetazoa" id="SCAU007782-PA"/>
    </source>
</evidence>
<dbReference type="Gene3D" id="6.10.140.1740">
    <property type="match status" value="1"/>
</dbReference>
<organism evidence="17 18">
    <name type="scientific">Stomoxys calcitrans</name>
    <name type="common">Stable fly</name>
    <name type="synonym">Conops calcitrans</name>
    <dbReference type="NCBI Taxonomy" id="35570"/>
    <lineage>
        <taxon>Eukaryota</taxon>
        <taxon>Metazoa</taxon>
        <taxon>Ecdysozoa</taxon>
        <taxon>Arthropoda</taxon>
        <taxon>Hexapoda</taxon>
        <taxon>Insecta</taxon>
        <taxon>Pterygota</taxon>
        <taxon>Neoptera</taxon>
        <taxon>Endopterygota</taxon>
        <taxon>Diptera</taxon>
        <taxon>Brachycera</taxon>
        <taxon>Muscomorpha</taxon>
        <taxon>Muscoidea</taxon>
        <taxon>Muscidae</taxon>
        <taxon>Stomoxys</taxon>
    </lineage>
</organism>
<reference evidence="17" key="1">
    <citation type="submission" date="2020-05" db="UniProtKB">
        <authorList>
            <consortium name="EnsemblMetazoa"/>
        </authorList>
    </citation>
    <scope>IDENTIFICATION</scope>
    <source>
        <strain evidence="17">USDA</strain>
    </source>
</reference>
<evidence type="ECO:0000256" key="11">
    <source>
        <dbReference type="PIRSR" id="PIRSR628651-50"/>
    </source>
</evidence>
<comment type="similarity">
    <text evidence="2 14">Belongs to the ING family.</text>
</comment>
<proteinExistence type="inferred from homology"/>
<dbReference type="InterPro" id="IPR001965">
    <property type="entry name" value="Znf_PHD"/>
</dbReference>
<evidence type="ECO:0000256" key="3">
    <source>
        <dbReference type="ARBA" id="ARBA00022604"/>
    </source>
</evidence>
<dbReference type="PANTHER" id="PTHR10333:SF103">
    <property type="entry name" value="INHIBITOR OF GROWTH PROTEIN 3"/>
    <property type="match status" value="1"/>
</dbReference>
<dbReference type="PROSITE" id="PS50016">
    <property type="entry name" value="ZF_PHD_2"/>
    <property type="match status" value="1"/>
</dbReference>
<comment type="domain">
    <text evidence="14">The PHD-type zinc finger mediates the binding to H3K4me3.</text>
</comment>
<evidence type="ECO:0000259" key="16">
    <source>
        <dbReference type="PROSITE" id="PS50016"/>
    </source>
</evidence>